<sequence>MQFSIQTIGLTILATISVLPGMANAQGSSGREDLCATYECHEVCGLMIIEGQKCSENMTDTFSGPYTPGCVCNEDAPTPFQKHYSECLECGWTLWKYYSPYLSEALVQCAKDFPKLAATEPTGTLRCTTTLSETYTRDPDINYSTFLSSTTTDAI</sequence>
<accession>A0A0H5C350</accession>
<keyword evidence="5" id="KW-1185">Reference proteome</keyword>
<dbReference type="RefSeq" id="XP_020072336.1">
    <property type="nucleotide sequence ID" value="XM_020214336.1"/>
</dbReference>
<name>A0A0H5C350_CYBJN</name>
<evidence type="ECO:0000313" key="2">
    <source>
        <dbReference type="EMBL" id="CEP22445.1"/>
    </source>
</evidence>
<reference evidence="4" key="2">
    <citation type="journal article" date="2015" name="J. Biotechnol.">
        <title>The structure of the Cyberlindnera jadinii genome and its relation to Candida utilis analyzed by the occurrence of single nucleotide polymorphisms.</title>
        <authorList>
            <person name="Rupp O."/>
            <person name="Brinkrolf K."/>
            <person name="Buerth C."/>
            <person name="Kunigo M."/>
            <person name="Schneider J."/>
            <person name="Jaenicke S."/>
            <person name="Goesmann A."/>
            <person name="Puehler A."/>
            <person name="Jaeger K.-E."/>
            <person name="Ernst J.F."/>
        </authorList>
    </citation>
    <scope>NUCLEOTIDE SEQUENCE [LARGE SCALE GENOMIC DNA]</scope>
    <source>
        <strain evidence="4">ATCC 18201 / CBS 1600 / BCRC 20928 / JCM 3617 / NBRC 0987 / NRRL Y-1542</strain>
    </source>
</reference>
<dbReference type="EMBL" id="KV453926">
    <property type="protein sequence ID" value="ODV75297.1"/>
    <property type="molecule type" value="Genomic_DNA"/>
</dbReference>
<organism evidence="2 4">
    <name type="scientific">Cyberlindnera jadinii (strain ATCC 18201 / CBS 1600 / BCRC 20928 / JCM 3617 / NBRC 0987 / NRRL Y-1542)</name>
    <name type="common">Torula yeast</name>
    <name type="synonym">Candida utilis</name>
    <dbReference type="NCBI Taxonomy" id="983966"/>
    <lineage>
        <taxon>Eukaryota</taxon>
        <taxon>Fungi</taxon>
        <taxon>Dikarya</taxon>
        <taxon>Ascomycota</taxon>
        <taxon>Saccharomycotina</taxon>
        <taxon>Saccharomycetes</taxon>
        <taxon>Phaffomycetales</taxon>
        <taxon>Phaffomycetaceae</taxon>
        <taxon>Cyberlindnera</taxon>
    </lineage>
</organism>
<dbReference type="Proteomes" id="UP000094389">
    <property type="component" value="Unassembled WGS sequence"/>
</dbReference>
<evidence type="ECO:0000256" key="1">
    <source>
        <dbReference type="SAM" id="SignalP"/>
    </source>
</evidence>
<gene>
    <name evidence="2" type="ORF">BN1211_2809</name>
    <name evidence="3" type="ORF">CYBJADRAFT_166050</name>
</gene>
<feature type="signal peptide" evidence="1">
    <location>
        <begin position="1"/>
        <end position="25"/>
    </location>
</feature>
<proteinExistence type="predicted"/>
<accession>A0A1E4S6Z9</accession>
<dbReference type="GeneID" id="30988732"/>
<feature type="chain" id="PRO_5040667246" evidence="1">
    <location>
        <begin position="26"/>
        <end position="155"/>
    </location>
</feature>
<evidence type="ECO:0000313" key="3">
    <source>
        <dbReference type="EMBL" id="ODV75297.1"/>
    </source>
</evidence>
<evidence type="ECO:0000313" key="5">
    <source>
        <dbReference type="Proteomes" id="UP000094389"/>
    </source>
</evidence>
<evidence type="ECO:0000313" key="4">
    <source>
        <dbReference type="Proteomes" id="UP000038830"/>
    </source>
</evidence>
<reference evidence="2" key="1">
    <citation type="submission" date="2014-12" db="EMBL/GenBank/DDBJ databases">
        <authorList>
            <person name="Jaenicke S."/>
        </authorList>
    </citation>
    <scope>NUCLEOTIDE SEQUENCE [LARGE SCALE GENOMIC DNA]</scope>
    <source>
        <strain evidence="2">CBS1600</strain>
    </source>
</reference>
<dbReference type="AlphaFoldDB" id="A0A0H5C350"/>
<dbReference type="EMBL" id="CDQK01000003">
    <property type="protein sequence ID" value="CEP22445.1"/>
    <property type="molecule type" value="Genomic_DNA"/>
</dbReference>
<dbReference type="Proteomes" id="UP000038830">
    <property type="component" value="Unassembled WGS sequence"/>
</dbReference>
<keyword evidence="1" id="KW-0732">Signal</keyword>
<dbReference type="OrthoDB" id="3979954at2759"/>
<protein>
    <submittedName>
        <fullName evidence="2">Uncharacterized protein</fullName>
    </submittedName>
</protein>
<dbReference type="STRING" id="983966.A0A0H5C350"/>
<reference evidence="3 5" key="3">
    <citation type="journal article" date="2016" name="Proc. Natl. Acad. Sci. U.S.A.">
        <title>Comparative genomics of biotechnologically important yeasts.</title>
        <authorList>
            <person name="Riley R."/>
            <person name="Haridas S."/>
            <person name="Wolfe K.H."/>
            <person name="Lopes M.R."/>
            <person name="Hittinger C.T."/>
            <person name="Goeker M."/>
            <person name="Salamov A.A."/>
            <person name="Wisecaver J.H."/>
            <person name="Long T.M."/>
            <person name="Calvey C.H."/>
            <person name="Aerts A.L."/>
            <person name="Barry K.W."/>
            <person name="Choi C."/>
            <person name="Clum A."/>
            <person name="Coughlan A.Y."/>
            <person name="Deshpande S."/>
            <person name="Douglass A.P."/>
            <person name="Hanson S.J."/>
            <person name="Klenk H.-P."/>
            <person name="LaButti K.M."/>
            <person name="Lapidus A."/>
            <person name="Lindquist E.A."/>
            <person name="Lipzen A.M."/>
            <person name="Meier-Kolthoff J.P."/>
            <person name="Ohm R.A."/>
            <person name="Otillar R.P."/>
            <person name="Pangilinan J.L."/>
            <person name="Peng Y."/>
            <person name="Rokas A."/>
            <person name="Rosa C.A."/>
            <person name="Scheuner C."/>
            <person name="Sibirny A.A."/>
            <person name="Slot J.C."/>
            <person name="Stielow J.B."/>
            <person name="Sun H."/>
            <person name="Kurtzman C.P."/>
            <person name="Blackwell M."/>
            <person name="Grigoriev I.V."/>
            <person name="Jeffries T.W."/>
        </authorList>
    </citation>
    <scope>NUCLEOTIDE SEQUENCE [LARGE SCALE GENOMIC DNA]</scope>
    <source>
        <strain evidence="5">ATCC 18201 / CBS 1600 / BCRC 20928 / JCM 3617 / NBRC 0987 / NRRL Y-1542</strain>
        <strain evidence="3">NRRL Y-1542</strain>
    </source>
</reference>